<evidence type="ECO:0000313" key="3">
    <source>
        <dbReference type="Proteomes" id="UP000617628"/>
    </source>
</evidence>
<reference evidence="2" key="1">
    <citation type="submission" date="2021-01" db="EMBL/GenBank/DDBJ databases">
        <title>Modified the classification status of verrucomicrobia.</title>
        <authorList>
            <person name="Feng X."/>
        </authorList>
    </citation>
    <scope>NUCLEOTIDE SEQUENCE</scope>
    <source>
        <strain evidence="2">KCTC 13126</strain>
    </source>
</reference>
<name>A0A934S5C0_9BACT</name>
<dbReference type="Proteomes" id="UP000617628">
    <property type="component" value="Unassembled WGS sequence"/>
</dbReference>
<evidence type="ECO:0000256" key="1">
    <source>
        <dbReference type="SAM" id="Phobius"/>
    </source>
</evidence>
<feature type="transmembrane region" description="Helical" evidence="1">
    <location>
        <begin position="38"/>
        <end position="59"/>
    </location>
</feature>
<feature type="transmembrane region" description="Helical" evidence="1">
    <location>
        <begin position="65"/>
        <end position="87"/>
    </location>
</feature>
<dbReference type="RefSeq" id="WP_200357898.1">
    <property type="nucleotide sequence ID" value="NZ_JAENIL010000054.1"/>
</dbReference>
<dbReference type="EMBL" id="JAENIL010000054">
    <property type="protein sequence ID" value="MBK1879684.1"/>
    <property type="molecule type" value="Genomic_DNA"/>
</dbReference>
<proteinExistence type="predicted"/>
<organism evidence="2 3">
    <name type="scientific">Pelagicoccus mobilis</name>
    <dbReference type="NCBI Taxonomy" id="415221"/>
    <lineage>
        <taxon>Bacteria</taxon>
        <taxon>Pseudomonadati</taxon>
        <taxon>Verrucomicrobiota</taxon>
        <taxon>Opitutia</taxon>
        <taxon>Puniceicoccales</taxon>
        <taxon>Pelagicoccaceae</taxon>
        <taxon>Pelagicoccus</taxon>
    </lineage>
</organism>
<keyword evidence="1" id="KW-0472">Membrane</keyword>
<feature type="transmembrane region" description="Helical" evidence="1">
    <location>
        <begin position="119"/>
        <end position="142"/>
    </location>
</feature>
<keyword evidence="3" id="KW-1185">Reference proteome</keyword>
<comment type="caution">
    <text evidence="2">The sequence shown here is derived from an EMBL/GenBank/DDBJ whole genome shotgun (WGS) entry which is preliminary data.</text>
</comment>
<accession>A0A934S5C0</accession>
<keyword evidence="1" id="KW-1133">Transmembrane helix</keyword>
<keyword evidence="1" id="KW-0812">Transmembrane</keyword>
<protein>
    <submittedName>
        <fullName evidence="2">Uncharacterized protein</fullName>
    </submittedName>
</protein>
<dbReference type="AlphaFoldDB" id="A0A934S5C0"/>
<gene>
    <name evidence="2" type="ORF">JIN87_22555</name>
</gene>
<sequence>MPSSEESPPEKPPESPKQLPDKLTFFAELKKRKVTRVAVTYAVVAWLIIQVAAATFGGFGIPVWAFRFVVIMLVLGFPVALILAWAFELTPDGIKTTKAARESRGDLPVPKKQQRKRNWMAFAFAAGLPTLIFGTLAVFFYFKGGGREGTVTSGVEKSVAVLPFVDLSDGGDKPAIGSAGGIGHFEKGWR</sequence>
<evidence type="ECO:0000313" key="2">
    <source>
        <dbReference type="EMBL" id="MBK1879684.1"/>
    </source>
</evidence>